<protein>
    <submittedName>
        <fullName evidence="3">Methyltransferase type 11</fullName>
    </submittedName>
</protein>
<dbReference type="CDD" id="cd02440">
    <property type="entry name" value="AdoMet_MTases"/>
    <property type="match status" value="1"/>
</dbReference>
<accession>C7R426</accession>
<dbReference type="GO" id="GO:0032259">
    <property type="term" value="P:methylation"/>
    <property type="evidence" value="ECO:0007669"/>
    <property type="project" value="UniProtKB-KW"/>
</dbReference>
<dbReference type="Proteomes" id="UP000000628">
    <property type="component" value="Chromosome"/>
</dbReference>
<dbReference type="eggNOG" id="COG2226">
    <property type="taxonomic scope" value="Bacteria"/>
</dbReference>
<evidence type="ECO:0000256" key="1">
    <source>
        <dbReference type="SAM" id="MobiDB-lite"/>
    </source>
</evidence>
<keyword evidence="4" id="KW-1185">Reference proteome</keyword>
<feature type="domain" description="Methyltransferase type 11" evidence="2">
    <location>
        <begin position="94"/>
        <end position="180"/>
    </location>
</feature>
<evidence type="ECO:0000313" key="3">
    <source>
        <dbReference type="EMBL" id="ACV08883.1"/>
    </source>
</evidence>
<evidence type="ECO:0000259" key="2">
    <source>
        <dbReference type="Pfam" id="PF08241"/>
    </source>
</evidence>
<proteinExistence type="predicted"/>
<keyword evidence="3" id="KW-0808">Transferase</keyword>
<dbReference type="GO" id="GO:0008757">
    <property type="term" value="F:S-adenosylmethionine-dependent methyltransferase activity"/>
    <property type="evidence" value="ECO:0007669"/>
    <property type="project" value="InterPro"/>
</dbReference>
<dbReference type="PANTHER" id="PTHR42912:SF93">
    <property type="entry name" value="N6-ADENOSINE-METHYLTRANSFERASE TMT1A"/>
    <property type="match status" value="1"/>
</dbReference>
<dbReference type="KEGG" id="jde:Jden_1227"/>
<reference evidence="3 4" key="1">
    <citation type="journal article" date="2009" name="Stand. Genomic Sci.">
        <title>Complete genome sequence of Jonesia denitrificans type strain (Prevot 55134).</title>
        <authorList>
            <person name="Pukall R."/>
            <person name="Gehrich-Schroter G."/>
            <person name="Lapidus A."/>
            <person name="Nolan M."/>
            <person name="Glavina Del Rio T."/>
            <person name="Lucas S."/>
            <person name="Chen F."/>
            <person name="Tice H."/>
            <person name="Pitluck S."/>
            <person name="Cheng J.F."/>
            <person name="Copeland A."/>
            <person name="Saunders E."/>
            <person name="Brettin T."/>
            <person name="Detter J.C."/>
            <person name="Bruce D."/>
            <person name="Goodwin L."/>
            <person name="Pati A."/>
            <person name="Ivanova N."/>
            <person name="Mavromatis K."/>
            <person name="Ovchinnikova G."/>
            <person name="Chen A."/>
            <person name="Palaniappan K."/>
            <person name="Land M."/>
            <person name="Hauser L."/>
            <person name="Chang Y.J."/>
            <person name="Jeffries C.D."/>
            <person name="Chain P."/>
            <person name="Goker M."/>
            <person name="Bristow J."/>
            <person name="Eisen J.A."/>
            <person name="Markowitz V."/>
            <person name="Hugenholtz P."/>
            <person name="Kyrpides N.C."/>
            <person name="Klenk H.P."/>
            <person name="Han C."/>
        </authorList>
    </citation>
    <scope>NUCLEOTIDE SEQUENCE [LARGE SCALE GENOMIC DNA]</scope>
    <source>
        <strain evidence="4">ATCC 14870 / DSM 20603 / BCRC 15368 / CIP 55.134 / JCM 11481 / NBRC 15587 / NCTC 10816 / Prevot 55134</strain>
    </source>
</reference>
<dbReference type="AlphaFoldDB" id="C7R426"/>
<dbReference type="PANTHER" id="PTHR42912">
    <property type="entry name" value="METHYLTRANSFERASE"/>
    <property type="match status" value="1"/>
</dbReference>
<dbReference type="HOGENOM" id="CLU_049749_0_1_11"/>
<dbReference type="Pfam" id="PF08241">
    <property type="entry name" value="Methyltransf_11"/>
    <property type="match status" value="1"/>
</dbReference>
<sequence length="300" mass="32993">MVNLWSPDSEQQHGFYDGGMTGTDSPSEVGYFFVSDRDASRAARTWWDTHADEYLHEHGDFLTDHGFVWGPEGLTESQAQLLGPPQSLAGQRILEIGAGGAQCSAWLVAQGAQVCATDVAVHMLASGQPVPSRVCADALALPFHDESFDQVFTSFGALPFVFDARGVHREVHRVLRPGGHWTFSVTHPARWMFPDDPTEHGMTITRSYFAREPYVERDAQGQVAYVEFHRTLADHINDVIAAGFHLDTVVEPQWQAHNNQVWGGWGPVRGALLPGTLIIRAKRPGRPASPPDASTTDARS</sequence>
<dbReference type="InterPro" id="IPR013216">
    <property type="entry name" value="Methyltransf_11"/>
</dbReference>
<dbReference type="SUPFAM" id="SSF53335">
    <property type="entry name" value="S-adenosyl-L-methionine-dependent methyltransferases"/>
    <property type="match status" value="1"/>
</dbReference>
<dbReference type="InterPro" id="IPR050508">
    <property type="entry name" value="Methyltransf_Superfamily"/>
</dbReference>
<feature type="region of interest" description="Disordered" evidence="1">
    <location>
        <begin position="280"/>
        <end position="300"/>
    </location>
</feature>
<organism evidence="3 4">
    <name type="scientific">Jonesia denitrificans (strain ATCC 14870 / DSM 20603 / BCRC 15368 / CIP 55.134 / JCM 11481 / NBRC 15587 / NCTC 10816 / Prevot 55134)</name>
    <name type="common">Listeria denitrificans</name>
    <dbReference type="NCBI Taxonomy" id="471856"/>
    <lineage>
        <taxon>Bacteria</taxon>
        <taxon>Bacillati</taxon>
        <taxon>Actinomycetota</taxon>
        <taxon>Actinomycetes</taxon>
        <taxon>Micrococcales</taxon>
        <taxon>Jonesiaceae</taxon>
        <taxon>Jonesia</taxon>
    </lineage>
</organism>
<dbReference type="EMBL" id="CP001706">
    <property type="protein sequence ID" value="ACV08883.1"/>
    <property type="molecule type" value="Genomic_DNA"/>
</dbReference>
<keyword evidence="3" id="KW-0489">Methyltransferase</keyword>
<name>C7R426_JONDD</name>
<evidence type="ECO:0000313" key="4">
    <source>
        <dbReference type="Proteomes" id="UP000000628"/>
    </source>
</evidence>
<dbReference type="InterPro" id="IPR029063">
    <property type="entry name" value="SAM-dependent_MTases_sf"/>
</dbReference>
<dbReference type="STRING" id="471856.Jden_1227"/>
<gene>
    <name evidence="3" type="ordered locus">Jden_1227</name>
</gene>
<dbReference type="Gene3D" id="3.40.50.150">
    <property type="entry name" value="Vaccinia Virus protein VP39"/>
    <property type="match status" value="1"/>
</dbReference>